<feature type="domain" description="Mur ligase central" evidence="12">
    <location>
        <begin position="38"/>
        <end position="182"/>
    </location>
</feature>
<dbReference type="GO" id="GO:0008841">
    <property type="term" value="F:dihydrofolate synthase activity"/>
    <property type="evidence" value="ECO:0007669"/>
    <property type="project" value="TreeGrafter"/>
</dbReference>
<dbReference type="Pfam" id="PF02875">
    <property type="entry name" value="Mur_ligase_C"/>
    <property type="match status" value="1"/>
</dbReference>
<evidence type="ECO:0000313" key="13">
    <source>
        <dbReference type="EMBL" id="OGB88822.1"/>
    </source>
</evidence>
<dbReference type="SUPFAM" id="SSF53623">
    <property type="entry name" value="MurD-like peptide ligases, catalytic domain"/>
    <property type="match status" value="1"/>
</dbReference>
<comment type="cofactor">
    <cofactor evidence="1">
        <name>Mg(2+)</name>
        <dbReference type="ChEBI" id="CHEBI:18420"/>
    </cofactor>
</comment>
<evidence type="ECO:0000259" key="12">
    <source>
        <dbReference type="Pfam" id="PF08245"/>
    </source>
</evidence>
<keyword evidence="7" id="KW-0067">ATP-binding</keyword>
<gene>
    <name evidence="13" type="ORF">A2625_02115</name>
</gene>
<dbReference type="InterPro" id="IPR013221">
    <property type="entry name" value="Mur_ligase_cen"/>
</dbReference>
<evidence type="ECO:0000256" key="4">
    <source>
        <dbReference type="ARBA" id="ARBA00022598"/>
    </source>
</evidence>
<reference evidence="13 14" key="1">
    <citation type="journal article" date="2016" name="Nat. Commun.">
        <title>Thousands of microbial genomes shed light on interconnected biogeochemical processes in an aquifer system.</title>
        <authorList>
            <person name="Anantharaman K."/>
            <person name="Brown C.T."/>
            <person name="Hug L.A."/>
            <person name="Sharon I."/>
            <person name="Castelle C.J."/>
            <person name="Probst A.J."/>
            <person name="Thomas B.C."/>
            <person name="Singh A."/>
            <person name="Wilkins M.J."/>
            <person name="Karaoz U."/>
            <person name="Brodie E.L."/>
            <person name="Williams K.H."/>
            <person name="Hubbard S.S."/>
            <person name="Banfield J.F."/>
        </authorList>
    </citation>
    <scope>NUCLEOTIDE SEQUENCE [LARGE SCALE GENOMIC DNA]</scope>
</reference>
<evidence type="ECO:0000256" key="2">
    <source>
        <dbReference type="ARBA" id="ARBA00008276"/>
    </source>
</evidence>
<evidence type="ECO:0000256" key="7">
    <source>
        <dbReference type="ARBA" id="ARBA00022840"/>
    </source>
</evidence>
<keyword evidence="5" id="KW-0479">Metal-binding</keyword>
<evidence type="ECO:0000256" key="9">
    <source>
        <dbReference type="ARBA" id="ARBA00030592"/>
    </source>
</evidence>
<sequence length="384" mass="41299">MKHLQFLEKFGINLGLDRIKLLLEHLDNPHLKFKSIHVAGTNGKGSTCAMIASILKEAGYKVGLYTSPHLFQYNERIKINGKDISDKEFAEGLARIKRISRKEPGSFGRPTVFEALTALAFWYFAKKKVDYAVVEVGLGGRLDATNVITPLASVITNIDLEHTAILGRTPAKIAAEKAAIIKPDVPVITAEDKSEALKVIKYQAEKKGSLLIQVKSEGEGLKSGLLGEHQKTNAACAVAAVKLAGISVGQRAVLDGLKRVRWPGRFQVIKKKPLTIIDGAHNPAGARVLTGALGSRFPGKKFTFIVGTQKDKDARAMIREFERSADKIIITRSSNNAASDLVAGVKPIGLSQALEASAASDRVICGSLFLAADALKCLDANLAA</sequence>
<evidence type="ECO:0000256" key="8">
    <source>
        <dbReference type="ARBA" id="ARBA00022842"/>
    </source>
</evidence>
<dbReference type="PANTHER" id="PTHR11136">
    <property type="entry name" value="FOLYLPOLYGLUTAMATE SYNTHASE-RELATED"/>
    <property type="match status" value="1"/>
</dbReference>
<protein>
    <recommendedName>
        <fullName evidence="3">tetrahydrofolate synthase</fullName>
        <ecNumber evidence="3">6.3.2.17</ecNumber>
    </recommendedName>
    <alternativeName>
        <fullName evidence="9">Tetrahydrofolylpolyglutamate synthase</fullName>
    </alternativeName>
</protein>
<keyword evidence="4" id="KW-0436">Ligase</keyword>
<dbReference type="GO" id="GO:0005524">
    <property type="term" value="F:ATP binding"/>
    <property type="evidence" value="ECO:0007669"/>
    <property type="project" value="UniProtKB-KW"/>
</dbReference>
<comment type="catalytic activity">
    <reaction evidence="10">
        <text>(6S)-5,6,7,8-tetrahydrofolyl-(gamma-L-Glu)(n) + L-glutamate + ATP = (6S)-5,6,7,8-tetrahydrofolyl-(gamma-L-Glu)(n+1) + ADP + phosphate + H(+)</text>
        <dbReference type="Rhea" id="RHEA:10580"/>
        <dbReference type="Rhea" id="RHEA-COMP:14738"/>
        <dbReference type="Rhea" id="RHEA-COMP:14740"/>
        <dbReference type="ChEBI" id="CHEBI:15378"/>
        <dbReference type="ChEBI" id="CHEBI:29985"/>
        <dbReference type="ChEBI" id="CHEBI:30616"/>
        <dbReference type="ChEBI" id="CHEBI:43474"/>
        <dbReference type="ChEBI" id="CHEBI:141005"/>
        <dbReference type="ChEBI" id="CHEBI:456216"/>
        <dbReference type="EC" id="6.3.2.17"/>
    </reaction>
</comment>
<dbReference type="PROSITE" id="PS01011">
    <property type="entry name" value="FOLYLPOLYGLU_SYNT_1"/>
    <property type="match status" value="1"/>
</dbReference>
<dbReference type="GO" id="GO:0004326">
    <property type="term" value="F:tetrahydrofolylpolyglutamate synthase activity"/>
    <property type="evidence" value="ECO:0007669"/>
    <property type="project" value="UniProtKB-EC"/>
</dbReference>
<comment type="caution">
    <text evidence="13">The sequence shown here is derived from an EMBL/GenBank/DDBJ whole genome shotgun (WGS) entry which is preliminary data.</text>
</comment>
<organism evidence="13 14">
    <name type="scientific">candidate division WOR-1 bacterium RIFCSPHIGHO2_01_FULL_53_15</name>
    <dbReference type="NCBI Taxonomy" id="1802564"/>
    <lineage>
        <taxon>Bacteria</taxon>
        <taxon>Bacillati</taxon>
        <taxon>Saganbacteria</taxon>
    </lineage>
</organism>
<dbReference type="GO" id="GO:0005737">
    <property type="term" value="C:cytoplasm"/>
    <property type="evidence" value="ECO:0007669"/>
    <property type="project" value="TreeGrafter"/>
</dbReference>
<proteinExistence type="inferred from homology"/>
<name>A0A1F4Q0N2_UNCSA</name>
<dbReference type="Proteomes" id="UP000178724">
    <property type="component" value="Unassembled WGS sequence"/>
</dbReference>
<dbReference type="EMBL" id="METM01000033">
    <property type="protein sequence ID" value="OGB88822.1"/>
    <property type="molecule type" value="Genomic_DNA"/>
</dbReference>
<keyword evidence="6" id="KW-0547">Nucleotide-binding</keyword>
<dbReference type="FunFam" id="3.40.1190.10:FF:000011">
    <property type="entry name" value="Folylpolyglutamate synthase/dihydrofolate synthase"/>
    <property type="match status" value="1"/>
</dbReference>
<evidence type="ECO:0000256" key="5">
    <source>
        <dbReference type="ARBA" id="ARBA00022723"/>
    </source>
</evidence>
<dbReference type="SUPFAM" id="SSF53244">
    <property type="entry name" value="MurD-like peptide ligases, peptide-binding domain"/>
    <property type="match status" value="1"/>
</dbReference>
<dbReference type="PROSITE" id="PS01012">
    <property type="entry name" value="FOLYLPOLYGLU_SYNT_2"/>
    <property type="match status" value="1"/>
</dbReference>
<dbReference type="Gene3D" id="3.90.190.20">
    <property type="entry name" value="Mur ligase, C-terminal domain"/>
    <property type="match status" value="1"/>
</dbReference>
<evidence type="ECO:0000313" key="14">
    <source>
        <dbReference type="Proteomes" id="UP000178724"/>
    </source>
</evidence>
<evidence type="ECO:0000256" key="3">
    <source>
        <dbReference type="ARBA" id="ARBA00013025"/>
    </source>
</evidence>
<dbReference type="InterPro" id="IPR036565">
    <property type="entry name" value="Mur-like_cat_sf"/>
</dbReference>
<dbReference type="Gene3D" id="3.40.1190.10">
    <property type="entry name" value="Mur-like, catalytic domain"/>
    <property type="match status" value="1"/>
</dbReference>
<dbReference type="PIRSF" id="PIRSF001563">
    <property type="entry name" value="Folylpolyglu_synth"/>
    <property type="match status" value="1"/>
</dbReference>
<comment type="similarity">
    <text evidence="2">Belongs to the folylpolyglutamate synthase family.</text>
</comment>
<evidence type="ECO:0000256" key="6">
    <source>
        <dbReference type="ARBA" id="ARBA00022741"/>
    </source>
</evidence>
<evidence type="ECO:0000256" key="10">
    <source>
        <dbReference type="ARBA" id="ARBA00047493"/>
    </source>
</evidence>
<dbReference type="InterPro" id="IPR036615">
    <property type="entry name" value="Mur_ligase_C_dom_sf"/>
</dbReference>
<dbReference type="InterPro" id="IPR018109">
    <property type="entry name" value="Folylpolyglutamate_synth_CS"/>
</dbReference>
<evidence type="ECO:0000256" key="1">
    <source>
        <dbReference type="ARBA" id="ARBA00001946"/>
    </source>
</evidence>
<dbReference type="InterPro" id="IPR001645">
    <property type="entry name" value="Folylpolyglutamate_synth"/>
</dbReference>
<accession>A0A1F4Q0N2</accession>
<dbReference type="Pfam" id="PF08245">
    <property type="entry name" value="Mur_ligase_M"/>
    <property type="match status" value="1"/>
</dbReference>
<dbReference type="PANTHER" id="PTHR11136:SF0">
    <property type="entry name" value="DIHYDROFOLATE SYNTHETASE-RELATED"/>
    <property type="match status" value="1"/>
</dbReference>
<dbReference type="InterPro" id="IPR004101">
    <property type="entry name" value="Mur_ligase_C"/>
</dbReference>
<keyword evidence="8" id="KW-0460">Magnesium</keyword>
<dbReference type="NCBIfam" id="TIGR01499">
    <property type="entry name" value="folC"/>
    <property type="match status" value="1"/>
</dbReference>
<dbReference type="EC" id="6.3.2.17" evidence="3"/>
<feature type="domain" description="Mur ligase C-terminal" evidence="11">
    <location>
        <begin position="264"/>
        <end position="346"/>
    </location>
</feature>
<dbReference type="GO" id="GO:0046872">
    <property type="term" value="F:metal ion binding"/>
    <property type="evidence" value="ECO:0007669"/>
    <property type="project" value="UniProtKB-KW"/>
</dbReference>
<evidence type="ECO:0000259" key="11">
    <source>
        <dbReference type="Pfam" id="PF02875"/>
    </source>
</evidence>
<dbReference type="AlphaFoldDB" id="A0A1F4Q0N2"/>